<evidence type="ECO:0000256" key="4">
    <source>
        <dbReference type="SAM" id="MobiDB-lite"/>
    </source>
</evidence>
<keyword evidence="6" id="KW-1185">Reference proteome</keyword>
<name>A0ABN1WRI8_9ACTN</name>
<evidence type="ECO:0000313" key="5">
    <source>
        <dbReference type="EMBL" id="GAA1258421.1"/>
    </source>
</evidence>
<evidence type="ECO:0000256" key="3">
    <source>
        <dbReference type="RuleBase" id="RU004508"/>
    </source>
</evidence>
<accession>A0ABN1WRI8</accession>
<keyword evidence="5" id="KW-0808">Transferase</keyword>
<protein>
    <submittedName>
        <fullName evidence="5">Aminotransferase class I/II-fold pyridoxal phosphate-dependent enzyme</fullName>
    </submittedName>
</protein>
<organism evidence="5 6">
    <name type="scientific">Kitasatospora nipponensis</name>
    <dbReference type="NCBI Taxonomy" id="258049"/>
    <lineage>
        <taxon>Bacteria</taxon>
        <taxon>Bacillati</taxon>
        <taxon>Actinomycetota</taxon>
        <taxon>Actinomycetes</taxon>
        <taxon>Kitasatosporales</taxon>
        <taxon>Streptomycetaceae</taxon>
        <taxon>Kitasatospora</taxon>
    </lineage>
</organism>
<comment type="similarity">
    <text evidence="2 3">Belongs to the DegT/DnrJ/EryC1 family.</text>
</comment>
<reference evidence="5 6" key="1">
    <citation type="journal article" date="2019" name="Int. J. Syst. Evol. Microbiol.">
        <title>The Global Catalogue of Microorganisms (GCM) 10K type strain sequencing project: providing services to taxonomists for standard genome sequencing and annotation.</title>
        <authorList>
            <consortium name="The Broad Institute Genomics Platform"/>
            <consortium name="The Broad Institute Genome Sequencing Center for Infectious Disease"/>
            <person name="Wu L."/>
            <person name="Ma J."/>
        </authorList>
    </citation>
    <scope>NUCLEOTIDE SEQUENCE [LARGE SCALE GENOMIC DNA]</scope>
    <source>
        <strain evidence="5 6">JCM 13004</strain>
    </source>
</reference>
<dbReference type="PANTHER" id="PTHR30244:SF9">
    <property type="entry name" value="PROTEIN RV3402C"/>
    <property type="match status" value="1"/>
</dbReference>
<evidence type="ECO:0000313" key="6">
    <source>
        <dbReference type="Proteomes" id="UP001500037"/>
    </source>
</evidence>
<keyword evidence="5" id="KW-0032">Aminotransferase</keyword>
<dbReference type="InterPro" id="IPR000653">
    <property type="entry name" value="DegT/StrS_aminotransferase"/>
</dbReference>
<dbReference type="GO" id="GO:0008483">
    <property type="term" value="F:transaminase activity"/>
    <property type="evidence" value="ECO:0007669"/>
    <property type="project" value="UniProtKB-KW"/>
</dbReference>
<dbReference type="PANTHER" id="PTHR30244">
    <property type="entry name" value="TRANSAMINASE"/>
    <property type="match status" value="1"/>
</dbReference>
<feature type="compositionally biased region" description="Low complexity" evidence="4">
    <location>
        <begin position="1"/>
        <end position="26"/>
    </location>
</feature>
<dbReference type="InterPro" id="IPR015422">
    <property type="entry name" value="PyrdxlP-dep_Trfase_small"/>
</dbReference>
<comment type="caution">
    <text evidence="5">The sequence shown here is derived from an EMBL/GenBank/DDBJ whole genome shotgun (WGS) entry which is preliminary data.</text>
</comment>
<dbReference type="Pfam" id="PF01041">
    <property type="entry name" value="DegT_DnrJ_EryC1"/>
    <property type="match status" value="1"/>
</dbReference>
<evidence type="ECO:0000256" key="2">
    <source>
        <dbReference type="ARBA" id="ARBA00037999"/>
    </source>
</evidence>
<dbReference type="Proteomes" id="UP001500037">
    <property type="component" value="Unassembled WGS sequence"/>
</dbReference>
<feature type="region of interest" description="Disordered" evidence="4">
    <location>
        <begin position="1"/>
        <end position="39"/>
    </location>
</feature>
<proteinExistence type="inferred from homology"/>
<dbReference type="InterPro" id="IPR015424">
    <property type="entry name" value="PyrdxlP-dep_Trfase"/>
</dbReference>
<dbReference type="InterPro" id="IPR015421">
    <property type="entry name" value="PyrdxlP-dep_Trfase_major"/>
</dbReference>
<dbReference type="CDD" id="cd00616">
    <property type="entry name" value="AHBA_syn"/>
    <property type="match status" value="1"/>
</dbReference>
<sequence>MTTDADATPAPRTSPRTGSTRTATAPDRPAVRGGEPAFPAGLPLTRVQVPDRTALLARLATVLDSGQLTNGPTVRELEERAAELLQVPHVVAVASCTAGLMLVLQAAGVGAGRAVVMPGFSFSATAHAAHWAGGTPLFAEAREVDLTLEPAHAAERLAAADRPAALLATHVYGTPCQVERLREVADAAGVPLVYDAAHALGSRRRGVPVGGFGLAEVFSMSPTKVAVAGEGGLVATRDAALAQTLRIARDYGNPGDYDTRFPGLNARMSELHAAVGLNWLAELPARVAHRGTLAAAFAAETAGLAGLRTAWPEPGDTSTFKDLTLILDEAAFGLRVPELADALRAEGIDTRRYFHPPVHRQRAYARLGQAEHLPLTDRLAASVLTVPLWSQMDEAVVRRVAAAVTRIHRSAPQVRARRT</sequence>
<dbReference type="EMBL" id="BAAALF010000129">
    <property type="protein sequence ID" value="GAA1258421.1"/>
    <property type="molecule type" value="Genomic_DNA"/>
</dbReference>
<dbReference type="RefSeq" id="WP_344444777.1">
    <property type="nucleotide sequence ID" value="NZ_BAAALF010000129.1"/>
</dbReference>
<dbReference type="Gene3D" id="3.90.1150.10">
    <property type="entry name" value="Aspartate Aminotransferase, domain 1"/>
    <property type="match status" value="1"/>
</dbReference>
<dbReference type="SUPFAM" id="SSF53383">
    <property type="entry name" value="PLP-dependent transferases"/>
    <property type="match status" value="1"/>
</dbReference>
<gene>
    <name evidence="5" type="ORF">GCM10009665_55770</name>
</gene>
<keyword evidence="1 3" id="KW-0663">Pyridoxal phosphate</keyword>
<dbReference type="Gene3D" id="3.40.640.10">
    <property type="entry name" value="Type I PLP-dependent aspartate aminotransferase-like (Major domain)"/>
    <property type="match status" value="1"/>
</dbReference>
<dbReference type="PIRSF" id="PIRSF000390">
    <property type="entry name" value="PLP_StrS"/>
    <property type="match status" value="1"/>
</dbReference>
<evidence type="ECO:0000256" key="1">
    <source>
        <dbReference type="ARBA" id="ARBA00022898"/>
    </source>
</evidence>